<reference evidence="2 3" key="1">
    <citation type="submission" date="2019-11" db="EMBL/GenBank/DDBJ databases">
        <title>Whole genome sequence of Oryza granulata.</title>
        <authorList>
            <person name="Li W."/>
        </authorList>
    </citation>
    <scope>NUCLEOTIDE SEQUENCE [LARGE SCALE GENOMIC DNA]</scope>
    <source>
        <strain evidence="3">cv. Menghai</strain>
        <tissue evidence="2">Leaf</tissue>
    </source>
</reference>
<gene>
    <name evidence="2" type="ORF">E2562_036041</name>
</gene>
<feature type="region of interest" description="Disordered" evidence="1">
    <location>
        <begin position="1"/>
        <end position="26"/>
    </location>
</feature>
<sequence length="100" mass="10334">MGRPGRGGPAGRCGAGEILTGGPQPAGGVCLSAPRSTKRCFTERLAHQGGGQGVLRRPRCTGPRWTHAQANPTPGPHVCNASPRGGALRSDAARQHFDEE</sequence>
<protein>
    <submittedName>
        <fullName evidence="2">Uncharacterized protein</fullName>
    </submittedName>
</protein>
<evidence type="ECO:0000256" key="1">
    <source>
        <dbReference type="SAM" id="MobiDB-lite"/>
    </source>
</evidence>
<accession>A0A6G1DAF7</accession>
<dbReference type="EMBL" id="SPHZ02000007">
    <property type="protein sequence ID" value="KAF0909396.1"/>
    <property type="molecule type" value="Genomic_DNA"/>
</dbReference>
<name>A0A6G1DAF7_9ORYZ</name>
<organism evidence="2 3">
    <name type="scientific">Oryza meyeriana var. granulata</name>
    <dbReference type="NCBI Taxonomy" id="110450"/>
    <lineage>
        <taxon>Eukaryota</taxon>
        <taxon>Viridiplantae</taxon>
        <taxon>Streptophyta</taxon>
        <taxon>Embryophyta</taxon>
        <taxon>Tracheophyta</taxon>
        <taxon>Spermatophyta</taxon>
        <taxon>Magnoliopsida</taxon>
        <taxon>Liliopsida</taxon>
        <taxon>Poales</taxon>
        <taxon>Poaceae</taxon>
        <taxon>BOP clade</taxon>
        <taxon>Oryzoideae</taxon>
        <taxon>Oryzeae</taxon>
        <taxon>Oryzinae</taxon>
        <taxon>Oryza</taxon>
        <taxon>Oryza meyeriana</taxon>
    </lineage>
</organism>
<comment type="caution">
    <text evidence="2">The sequence shown here is derived from an EMBL/GenBank/DDBJ whole genome shotgun (WGS) entry which is preliminary data.</text>
</comment>
<feature type="compositionally biased region" description="Basic and acidic residues" evidence="1">
    <location>
        <begin position="91"/>
        <end position="100"/>
    </location>
</feature>
<dbReference type="Proteomes" id="UP000479710">
    <property type="component" value="Unassembled WGS sequence"/>
</dbReference>
<feature type="region of interest" description="Disordered" evidence="1">
    <location>
        <begin position="51"/>
        <end position="100"/>
    </location>
</feature>
<evidence type="ECO:0000313" key="2">
    <source>
        <dbReference type="EMBL" id="KAF0909396.1"/>
    </source>
</evidence>
<proteinExistence type="predicted"/>
<evidence type="ECO:0000313" key="3">
    <source>
        <dbReference type="Proteomes" id="UP000479710"/>
    </source>
</evidence>
<dbReference type="AlphaFoldDB" id="A0A6G1DAF7"/>
<keyword evidence="3" id="KW-1185">Reference proteome</keyword>
<feature type="compositionally biased region" description="Gly residues" evidence="1">
    <location>
        <begin position="1"/>
        <end position="14"/>
    </location>
</feature>